<name>A0A914VM76_9BILA</name>
<sequence length="114" mass="13225">MRFMLACLLFIVSTTALPLGDQDESDDLSDQLRDKRRIGLRIPNIVYLKNSMPINDMMKRRIGLRIPNIIYLQNQAKKDEVSSEKRKRRIGLRIPNIVYLRNAKMYDDEGAGDS</sequence>
<dbReference type="WBParaSite" id="PSAMB.scaffold2107size25344.g16378.t1">
    <property type="protein sequence ID" value="PSAMB.scaffold2107size25344.g16378.t1"/>
    <property type="gene ID" value="PSAMB.scaffold2107size25344.g16378"/>
</dbReference>
<reference evidence="3" key="1">
    <citation type="submission" date="2022-11" db="UniProtKB">
        <authorList>
            <consortium name="WormBaseParasite"/>
        </authorList>
    </citation>
    <scope>IDENTIFICATION</scope>
</reference>
<dbReference type="AlphaFoldDB" id="A0A914VM76"/>
<proteinExistence type="predicted"/>
<evidence type="ECO:0000256" key="1">
    <source>
        <dbReference type="SAM" id="SignalP"/>
    </source>
</evidence>
<organism evidence="2 3">
    <name type="scientific">Plectus sambesii</name>
    <dbReference type="NCBI Taxonomy" id="2011161"/>
    <lineage>
        <taxon>Eukaryota</taxon>
        <taxon>Metazoa</taxon>
        <taxon>Ecdysozoa</taxon>
        <taxon>Nematoda</taxon>
        <taxon>Chromadorea</taxon>
        <taxon>Plectida</taxon>
        <taxon>Plectina</taxon>
        <taxon>Plectoidea</taxon>
        <taxon>Plectidae</taxon>
        <taxon>Plectus</taxon>
    </lineage>
</organism>
<evidence type="ECO:0000313" key="2">
    <source>
        <dbReference type="Proteomes" id="UP000887566"/>
    </source>
</evidence>
<keyword evidence="1" id="KW-0732">Signal</keyword>
<dbReference type="Proteomes" id="UP000887566">
    <property type="component" value="Unplaced"/>
</dbReference>
<protein>
    <submittedName>
        <fullName evidence="3">Melanin-concentrating hormone</fullName>
    </submittedName>
</protein>
<feature type="signal peptide" evidence="1">
    <location>
        <begin position="1"/>
        <end position="16"/>
    </location>
</feature>
<feature type="chain" id="PRO_5036872511" evidence="1">
    <location>
        <begin position="17"/>
        <end position="114"/>
    </location>
</feature>
<accession>A0A914VM76</accession>
<evidence type="ECO:0000313" key="3">
    <source>
        <dbReference type="WBParaSite" id="PSAMB.scaffold2107size25344.g16378.t1"/>
    </source>
</evidence>
<keyword evidence="2" id="KW-1185">Reference proteome</keyword>